<dbReference type="PROSITE" id="PS51704">
    <property type="entry name" value="GP_PDE"/>
    <property type="match status" value="1"/>
</dbReference>
<proteinExistence type="predicted"/>
<sequence>MTPLLLGHRGTPLLHRENTVPGFQAAIDHGLDGVEWDVRPLGDGTLVLHHDPQLTDGRWLRELEQTALPKYVPTLEAGLAWAVETGAYVNVELKAECGRPGPWVLQTLDAIRVHGLTGQVIVSSFSPLILRTSLEHAPSIERGLLIHQASRLGLRLPALMRAVDATALHPQSKLVSRSLINAAHAQGWRINTWTVNDAAEVQRLVALGIDGLIGDVPDVLLIARCP</sequence>
<accession>A0A1W1VWA2</accession>
<evidence type="ECO:0000313" key="2">
    <source>
        <dbReference type="EMBL" id="SMB97530.1"/>
    </source>
</evidence>
<dbReference type="RefSeq" id="WP_084051350.1">
    <property type="nucleotide sequence ID" value="NZ_FWWU01000011.1"/>
</dbReference>
<dbReference type="GO" id="GO:0006629">
    <property type="term" value="P:lipid metabolic process"/>
    <property type="evidence" value="ECO:0007669"/>
    <property type="project" value="InterPro"/>
</dbReference>
<feature type="domain" description="GP-PDE" evidence="1">
    <location>
        <begin position="3"/>
        <end position="224"/>
    </location>
</feature>
<dbReference type="PANTHER" id="PTHR46211:SF1">
    <property type="entry name" value="GLYCEROPHOSPHODIESTER PHOSPHODIESTERASE, CYTOPLASMIC"/>
    <property type="match status" value="1"/>
</dbReference>
<evidence type="ECO:0000313" key="3">
    <source>
        <dbReference type="Proteomes" id="UP000192582"/>
    </source>
</evidence>
<dbReference type="Proteomes" id="UP000192582">
    <property type="component" value="Unassembled WGS sequence"/>
</dbReference>
<dbReference type="GO" id="GO:0008081">
    <property type="term" value="F:phosphoric diester hydrolase activity"/>
    <property type="evidence" value="ECO:0007669"/>
    <property type="project" value="InterPro"/>
</dbReference>
<reference evidence="2 3" key="1">
    <citation type="submission" date="2017-04" db="EMBL/GenBank/DDBJ databases">
        <authorList>
            <person name="Afonso C.L."/>
            <person name="Miller P.J."/>
            <person name="Scott M.A."/>
            <person name="Spackman E."/>
            <person name="Goraichik I."/>
            <person name="Dimitrov K.M."/>
            <person name="Suarez D.L."/>
            <person name="Swayne D.E."/>
        </authorList>
    </citation>
    <scope>NUCLEOTIDE SEQUENCE [LARGE SCALE GENOMIC DNA]</scope>
    <source>
        <strain evidence="2 3">KR-140</strain>
    </source>
</reference>
<dbReference type="OrthoDB" id="384721at2"/>
<dbReference type="PANTHER" id="PTHR46211">
    <property type="entry name" value="GLYCEROPHOSPHORYL DIESTER PHOSPHODIESTERASE"/>
    <property type="match status" value="1"/>
</dbReference>
<dbReference type="Pfam" id="PF03009">
    <property type="entry name" value="GDPD"/>
    <property type="match status" value="1"/>
</dbReference>
<dbReference type="SUPFAM" id="SSF51695">
    <property type="entry name" value="PLC-like phosphodiesterases"/>
    <property type="match status" value="1"/>
</dbReference>
<dbReference type="EMBL" id="FWWU01000011">
    <property type="protein sequence ID" value="SMB97530.1"/>
    <property type="molecule type" value="Genomic_DNA"/>
</dbReference>
<dbReference type="InterPro" id="IPR030395">
    <property type="entry name" value="GP_PDE_dom"/>
</dbReference>
<dbReference type="InterPro" id="IPR017946">
    <property type="entry name" value="PLC-like_Pdiesterase_TIM-brl"/>
</dbReference>
<name>A0A1W1VWA2_9DEIO</name>
<dbReference type="STRING" id="695939.SAMN00790413_06024"/>
<dbReference type="Gene3D" id="3.20.20.190">
    <property type="entry name" value="Phosphatidylinositol (PI) phosphodiesterase"/>
    <property type="match status" value="1"/>
</dbReference>
<organism evidence="2 3">
    <name type="scientific">Deinococcus hopiensis KR-140</name>
    <dbReference type="NCBI Taxonomy" id="695939"/>
    <lineage>
        <taxon>Bacteria</taxon>
        <taxon>Thermotogati</taxon>
        <taxon>Deinococcota</taxon>
        <taxon>Deinococci</taxon>
        <taxon>Deinococcales</taxon>
        <taxon>Deinococcaceae</taxon>
        <taxon>Deinococcus</taxon>
    </lineage>
</organism>
<dbReference type="CDD" id="cd08556">
    <property type="entry name" value="GDPD"/>
    <property type="match status" value="1"/>
</dbReference>
<gene>
    <name evidence="2" type="ORF">SAMN00790413_06024</name>
</gene>
<keyword evidence="3" id="KW-1185">Reference proteome</keyword>
<protein>
    <submittedName>
        <fullName evidence="2">Glycerophosphoryl diester phosphodiesterase</fullName>
    </submittedName>
</protein>
<evidence type="ECO:0000259" key="1">
    <source>
        <dbReference type="PROSITE" id="PS51704"/>
    </source>
</evidence>
<dbReference type="AlphaFoldDB" id="A0A1W1VWA2"/>